<protein>
    <recommendedName>
        <fullName evidence="11">Nickel import system ATP-binding protein NikD</fullName>
        <ecNumber evidence="10">7.2.2.11</ecNumber>
    </recommendedName>
</protein>
<keyword evidence="6" id="KW-1278">Translocase</keyword>
<evidence type="ECO:0000256" key="3">
    <source>
        <dbReference type="ARBA" id="ARBA00022475"/>
    </source>
</evidence>
<dbReference type="SMART" id="SM00382">
    <property type="entry name" value="AAA"/>
    <property type="match status" value="1"/>
</dbReference>
<dbReference type="GO" id="GO:0005524">
    <property type="term" value="F:ATP binding"/>
    <property type="evidence" value="ECO:0007669"/>
    <property type="project" value="UniProtKB-KW"/>
</dbReference>
<evidence type="ECO:0000259" key="14">
    <source>
        <dbReference type="PROSITE" id="PS50893"/>
    </source>
</evidence>
<dbReference type="SUPFAM" id="SSF52540">
    <property type="entry name" value="P-loop containing nucleoside triphosphate hydrolases"/>
    <property type="match status" value="1"/>
</dbReference>
<evidence type="ECO:0000256" key="5">
    <source>
        <dbReference type="ARBA" id="ARBA00022840"/>
    </source>
</evidence>
<organism evidence="15 16">
    <name type="scientific">Halovenus rubra</name>
    <dbReference type="NCBI Taxonomy" id="869890"/>
    <lineage>
        <taxon>Archaea</taxon>
        <taxon>Methanobacteriati</taxon>
        <taxon>Methanobacteriota</taxon>
        <taxon>Stenosarchaea group</taxon>
        <taxon>Halobacteria</taxon>
        <taxon>Halobacteriales</taxon>
        <taxon>Haloarculaceae</taxon>
        <taxon>Halovenus</taxon>
    </lineage>
</organism>
<evidence type="ECO:0000256" key="12">
    <source>
        <dbReference type="ARBA" id="ARBA00048610"/>
    </source>
</evidence>
<dbReference type="InterPro" id="IPR017871">
    <property type="entry name" value="ABC_transporter-like_CS"/>
</dbReference>
<dbReference type="Pfam" id="PF08352">
    <property type="entry name" value="oligo_HPY"/>
    <property type="match status" value="1"/>
</dbReference>
<comment type="caution">
    <text evidence="15">The sequence shown here is derived from an EMBL/GenBank/DDBJ whole genome shotgun (WGS) entry which is preliminary data.</text>
</comment>
<dbReference type="EMBL" id="JBHSZQ010000051">
    <property type="protein sequence ID" value="MFC7127632.1"/>
    <property type="molecule type" value="Genomic_DNA"/>
</dbReference>
<evidence type="ECO:0000256" key="13">
    <source>
        <dbReference type="SAM" id="MobiDB-lite"/>
    </source>
</evidence>
<dbReference type="GO" id="GO:0005886">
    <property type="term" value="C:plasma membrane"/>
    <property type="evidence" value="ECO:0007669"/>
    <property type="project" value="UniProtKB-SubCell"/>
</dbReference>
<evidence type="ECO:0000256" key="2">
    <source>
        <dbReference type="ARBA" id="ARBA00022448"/>
    </source>
</evidence>
<keyword evidence="5 15" id="KW-0067">ATP-binding</keyword>
<name>A0ABD5XCP1_9EURY</name>
<feature type="compositionally biased region" description="Basic and acidic residues" evidence="13">
    <location>
        <begin position="396"/>
        <end position="406"/>
    </location>
</feature>
<comment type="subunit">
    <text evidence="9">The complex is composed of two ATP-binding proteins (NikD and NikE), two transmembrane proteins (NikB and NikC) and a solute-binding protein (NikA).</text>
</comment>
<dbReference type="RefSeq" id="WP_267635695.1">
    <property type="nucleotide sequence ID" value="NZ_JAODIY010000001.1"/>
</dbReference>
<evidence type="ECO:0000256" key="7">
    <source>
        <dbReference type="ARBA" id="ARBA00023065"/>
    </source>
</evidence>
<dbReference type="CDD" id="cd03257">
    <property type="entry name" value="ABC_NikE_OppD_transporters"/>
    <property type="match status" value="1"/>
</dbReference>
<keyword evidence="4" id="KW-0547">Nucleotide-binding</keyword>
<dbReference type="PANTHER" id="PTHR43297:SF13">
    <property type="entry name" value="NICKEL ABC TRANSPORTER, ATP-BINDING PROTEIN"/>
    <property type="match status" value="1"/>
</dbReference>
<dbReference type="InterPro" id="IPR027417">
    <property type="entry name" value="P-loop_NTPase"/>
</dbReference>
<dbReference type="InterPro" id="IPR050388">
    <property type="entry name" value="ABC_Ni/Peptide_Import"/>
</dbReference>
<keyword evidence="8" id="KW-0472">Membrane</keyword>
<keyword evidence="7" id="KW-0406">Ion transport</keyword>
<dbReference type="GO" id="GO:0015413">
    <property type="term" value="F:ABC-type nickel transporter activity"/>
    <property type="evidence" value="ECO:0007669"/>
    <property type="project" value="UniProtKB-EC"/>
</dbReference>
<dbReference type="NCBIfam" id="TIGR01727">
    <property type="entry name" value="oligo_HPY"/>
    <property type="match status" value="1"/>
</dbReference>
<reference evidence="15 16" key="1">
    <citation type="journal article" date="2014" name="Int. J. Syst. Evol. Microbiol.">
        <title>Complete genome sequence of Corynebacterium casei LMG S-19264T (=DSM 44701T), isolated from a smear-ripened cheese.</title>
        <authorList>
            <consortium name="US DOE Joint Genome Institute (JGI-PGF)"/>
            <person name="Walter F."/>
            <person name="Albersmeier A."/>
            <person name="Kalinowski J."/>
            <person name="Ruckert C."/>
        </authorList>
    </citation>
    <scope>NUCLEOTIDE SEQUENCE [LARGE SCALE GENOMIC DNA]</scope>
    <source>
        <strain evidence="15 16">CGMCC 4.7215</strain>
    </source>
</reference>
<proteinExistence type="predicted"/>
<keyword evidence="3" id="KW-1003">Cell membrane</keyword>
<evidence type="ECO:0000256" key="6">
    <source>
        <dbReference type="ARBA" id="ARBA00022967"/>
    </source>
</evidence>
<evidence type="ECO:0000313" key="16">
    <source>
        <dbReference type="Proteomes" id="UP001596414"/>
    </source>
</evidence>
<feature type="domain" description="ABC transporter" evidence="14">
    <location>
        <begin position="17"/>
        <end position="317"/>
    </location>
</feature>
<dbReference type="PANTHER" id="PTHR43297">
    <property type="entry name" value="OLIGOPEPTIDE TRANSPORT ATP-BINDING PROTEIN APPD"/>
    <property type="match status" value="1"/>
</dbReference>
<keyword evidence="2" id="KW-0813">Transport</keyword>
<evidence type="ECO:0000313" key="15">
    <source>
        <dbReference type="EMBL" id="MFC7127632.1"/>
    </source>
</evidence>
<dbReference type="Pfam" id="PF00005">
    <property type="entry name" value="ABC_tran"/>
    <property type="match status" value="2"/>
</dbReference>
<accession>A0ABD5XCP1</accession>
<sequence length="418" mass="45429">MSDTSQNETETIDRPRLSITNLRTTFTTDQETIRAVDGVSFGVSPQQTLGVVGESGSGKSVTARSILGLVDDPGEVHPDSEIRYHDPAFVEEVARTYPDRVKRADREETERHTDSFVTVNAGSGDGKSVTVERGSVDLVGAPDSVVKSVRGSEIAMVFQDALGSLNPVYTVGNQIKELLDIHQGVTGATATERATELLESVGIPDPKRRLDEYPHQFSGGMQQRAVIALALACDPSVLLCDEPTTALDVTIQAQILELLDRLQRERGLSIVFITHDMGVIAQVADSVAVMYAGEVVERASVDRLFDQPKHPYTKGLLQSIPGLTGEVDRLPTIDGSVPTPNEQATYCRYAPRCPEAFEECDSIHPEHVPVEDGIKDGPDVDHTAACLLYPESADLGDRLRQHRASDDTTTENTRGSRQ</sequence>
<gene>
    <name evidence="15" type="ORF">ACFQJ7_16685</name>
</gene>
<feature type="region of interest" description="Disordered" evidence="13">
    <location>
        <begin position="396"/>
        <end position="418"/>
    </location>
</feature>
<evidence type="ECO:0000256" key="1">
    <source>
        <dbReference type="ARBA" id="ARBA00004202"/>
    </source>
</evidence>
<evidence type="ECO:0000256" key="9">
    <source>
        <dbReference type="ARBA" id="ARBA00038669"/>
    </source>
</evidence>
<dbReference type="InterPro" id="IPR013563">
    <property type="entry name" value="Oligopep_ABC_C"/>
</dbReference>
<comment type="catalytic activity">
    <reaction evidence="12">
        <text>Ni(2+)(out) + ATP + H2O = Ni(2+)(in) + ADP + phosphate + H(+)</text>
        <dbReference type="Rhea" id="RHEA:15557"/>
        <dbReference type="ChEBI" id="CHEBI:15377"/>
        <dbReference type="ChEBI" id="CHEBI:15378"/>
        <dbReference type="ChEBI" id="CHEBI:30616"/>
        <dbReference type="ChEBI" id="CHEBI:43474"/>
        <dbReference type="ChEBI" id="CHEBI:49786"/>
        <dbReference type="ChEBI" id="CHEBI:456216"/>
        <dbReference type="EC" id="7.2.2.11"/>
    </reaction>
    <physiologicalReaction direction="left-to-right" evidence="12">
        <dbReference type="Rhea" id="RHEA:15558"/>
    </physiologicalReaction>
</comment>
<dbReference type="PROSITE" id="PS50893">
    <property type="entry name" value="ABC_TRANSPORTER_2"/>
    <property type="match status" value="1"/>
</dbReference>
<dbReference type="AlphaFoldDB" id="A0ABD5XCP1"/>
<dbReference type="Proteomes" id="UP001596414">
    <property type="component" value="Unassembled WGS sequence"/>
</dbReference>
<dbReference type="InterPro" id="IPR003593">
    <property type="entry name" value="AAA+_ATPase"/>
</dbReference>
<comment type="subcellular location">
    <subcellularLocation>
        <location evidence="1">Cell membrane</location>
        <topology evidence="1">Peripheral membrane protein</topology>
    </subcellularLocation>
</comment>
<evidence type="ECO:0000256" key="8">
    <source>
        <dbReference type="ARBA" id="ARBA00023136"/>
    </source>
</evidence>
<dbReference type="EC" id="7.2.2.11" evidence="10"/>
<dbReference type="PROSITE" id="PS00211">
    <property type="entry name" value="ABC_TRANSPORTER_1"/>
    <property type="match status" value="1"/>
</dbReference>
<evidence type="ECO:0000256" key="4">
    <source>
        <dbReference type="ARBA" id="ARBA00022741"/>
    </source>
</evidence>
<dbReference type="InterPro" id="IPR003439">
    <property type="entry name" value="ABC_transporter-like_ATP-bd"/>
</dbReference>
<evidence type="ECO:0000256" key="11">
    <source>
        <dbReference type="ARBA" id="ARBA00044143"/>
    </source>
</evidence>
<dbReference type="Gene3D" id="3.40.50.300">
    <property type="entry name" value="P-loop containing nucleotide triphosphate hydrolases"/>
    <property type="match status" value="1"/>
</dbReference>
<evidence type="ECO:0000256" key="10">
    <source>
        <dbReference type="ARBA" id="ARBA00039098"/>
    </source>
</evidence>